<dbReference type="GO" id="GO:0034462">
    <property type="term" value="P:small-subunit processome assembly"/>
    <property type="evidence" value="ECO:0007669"/>
    <property type="project" value="TreeGrafter"/>
</dbReference>
<dbReference type="OrthoDB" id="287393at2759"/>
<protein>
    <recommendedName>
        <fullName evidence="4">RRM domain-containing protein</fullName>
    </recommendedName>
</protein>
<name>A0A0L0G3Z5_9EUKA</name>
<dbReference type="GO" id="GO:0000447">
    <property type="term" value="P:endonucleolytic cleavage in ITS1 to separate SSU-rRNA from 5.8S rRNA and LSU-rRNA from tricistronic rRNA transcript (SSU-rRNA, 5.8S rRNA, LSU-rRNA)"/>
    <property type="evidence" value="ECO:0007669"/>
    <property type="project" value="TreeGrafter"/>
</dbReference>
<dbReference type="Proteomes" id="UP000054560">
    <property type="component" value="Unassembled WGS sequence"/>
</dbReference>
<sequence>MFVEGWVEYENKAHAKLAAEVLNNQRVGGKKNNFHYDDLWNVKYLPKFKWHHLTERKTYENAVREKRLELEMRQATKANNFYMDNVAKARMFKDMDERKAAAHTHKDGKQKEGGSRAEGTMAKEDKVLRTFRQRPIIE</sequence>
<dbReference type="RefSeq" id="XP_014157734.1">
    <property type="nucleotide sequence ID" value="XM_014302259.1"/>
</dbReference>
<proteinExistence type="predicted"/>
<evidence type="ECO:0000256" key="1">
    <source>
        <dbReference type="SAM" id="MobiDB-lite"/>
    </source>
</evidence>
<dbReference type="eggNOG" id="KOG3152">
    <property type="taxonomic scope" value="Eukaryota"/>
</dbReference>
<evidence type="ECO:0008006" key="4">
    <source>
        <dbReference type="Google" id="ProtNLM"/>
    </source>
</evidence>
<gene>
    <name evidence="2" type="ORF">SARC_03939</name>
</gene>
<evidence type="ECO:0000313" key="2">
    <source>
        <dbReference type="EMBL" id="KNC83832.1"/>
    </source>
</evidence>
<dbReference type="PANTHER" id="PTHR12311">
    <property type="entry name" value="ACTIVATOR OF BASAL TRANSCRIPTION 1"/>
    <property type="match status" value="1"/>
</dbReference>
<keyword evidence="3" id="KW-1185">Reference proteome</keyword>
<dbReference type="GO" id="GO:0000472">
    <property type="term" value="P:endonucleolytic cleavage to generate mature 5'-end of SSU-rRNA from (SSU-rRNA, 5.8S rRNA, LSU-rRNA)"/>
    <property type="evidence" value="ECO:0007669"/>
    <property type="project" value="TreeGrafter"/>
</dbReference>
<evidence type="ECO:0000313" key="3">
    <source>
        <dbReference type="Proteomes" id="UP000054560"/>
    </source>
</evidence>
<organism evidence="2 3">
    <name type="scientific">Sphaeroforma arctica JP610</name>
    <dbReference type="NCBI Taxonomy" id="667725"/>
    <lineage>
        <taxon>Eukaryota</taxon>
        <taxon>Ichthyosporea</taxon>
        <taxon>Ichthyophonida</taxon>
        <taxon>Sphaeroforma</taxon>
    </lineage>
</organism>
<dbReference type="EMBL" id="KQ241807">
    <property type="protein sequence ID" value="KNC83832.1"/>
    <property type="molecule type" value="Genomic_DNA"/>
</dbReference>
<dbReference type="InterPro" id="IPR039119">
    <property type="entry name" value="ABT1/Esf2"/>
</dbReference>
<dbReference type="GeneID" id="25904443"/>
<accession>A0A0L0G3Z5</accession>
<feature type="region of interest" description="Disordered" evidence="1">
    <location>
        <begin position="96"/>
        <end position="125"/>
    </location>
</feature>
<dbReference type="GO" id="GO:0003723">
    <property type="term" value="F:RNA binding"/>
    <property type="evidence" value="ECO:0007669"/>
    <property type="project" value="TreeGrafter"/>
</dbReference>
<dbReference type="AlphaFoldDB" id="A0A0L0G3Z5"/>
<dbReference type="GO" id="GO:0000480">
    <property type="term" value="P:endonucleolytic cleavage in 5'-ETS of tricistronic rRNA transcript (SSU-rRNA, 5.8S rRNA, LSU-rRNA)"/>
    <property type="evidence" value="ECO:0007669"/>
    <property type="project" value="TreeGrafter"/>
</dbReference>
<dbReference type="STRING" id="667725.A0A0L0G3Z5"/>
<dbReference type="GO" id="GO:0005730">
    <property type="term" value="C:nucleolus"/>
    <property type="evidence" value="ECO:0007669"/>
    <property type="project" value="TreeGrafter"/>
</dbReference>
<reference evidence="2 3" key="1">
    <citation type="submission" date="2011-02" db="EMBL/GenBank/DDBJ databases">
        <title>The Genome Sequence of Sphaeroforma arctica JP610.</title>
        <authorList>
            <consortium name="The Broad Institute Genome Sequencing Platform"/>
            <person name="Russ C."/>
            <person name="Cuomo C."/>
            <person name="Young S.K."/>
            <person name="Zeng Q."/>
            <person name="Gargeya S."/>
            <person name="Alvarado L."/>
            <person name="Berlin A."/>
            <person name="Chapman S.B."/>
            <person name="Chen Z."/>
            <person name="Freedman E."/>
            <person name="Gellesch M."/>
            <person name="Goldberg J."/>
            <person name="Griggs A."/>
            <person name="Gujja S."/>
            <person name="Heilman E."/>
            <person name="Heiman D."/>
            <person name="Howarth C."/>
            <person name="Mehta T."/>
            <person name="Neiman D."/>
            <person name="Pearson M."/>
            <person name="Roberts A."/>
            <person name="Saif S."/>
            <person name="Shea T."/>
            <person name="Shenoy N."/>
            <person name="Sisk P."/>
            <person name="Stolte C."/>
            <person name="Sykes S."/>
            <person name="White J."/>
            <person name="Yandava C."/>
            <person name="Burger G."/>
            <person name="Gray M.W."/>
            <person name="Holland P.W.H."/>
            <person name="King N."/>
            <person name="Lang F.B.F."/>
            <person name="Roger A.J."/>
            <person name="Ruiz-Trillo I."/>
            <person name="Haas B."/>
            <person name="Nusbaum C."/>
            <person name="Birren B."/>
        </authorList>
    </citation>
    <scope>NUCLEOTIDE SEQUENCE [LARGE SCALE GENOMIC DNA]</scope>
    <source>
        <strain evidence="2 3">JP610</strain>
    </source>
</reference>
<dbReference type="PANTHER" id="PTHR12311:SF7">
    <property type="entry name" value="ACTIVATOR OF BASAL TRANSCRIPTION 1"/>
    <property type="match status" value="1"/>
</dbReference>